<evidence type="ECO:0000259" key="7">
    <source>
        <dbReference type="PROSITE" id="PS50221"/>
    </source>
</evidence>
<dbReference type="InterPro" id="IPR057244">
    <property type="entry name" value="GAIN_B"/>
</dbReference>
<feature type="transmembrane region" description="Helical" evidence="6">
    <location>
        <begin position="1513"/>
        <end position="1535"/>
    </location>
</feature>
<evidence type="ECO:0000256" key="1">
    <source>
        <dbReference type="ARBA" id="ARBA00004370"/>
    </source>
</evidence>
<evidence type="ECO:0000256" key="4">
    <source>
        <dbReference type="ARBA" id="ARBA00023136"/>
    </source>
</evidence>
<evidence type="ECO:0000256" key="5">
    <source>
        <dbReference type="ARBA" id="ARBA00023157"/>
    </source>
</evidence>
<dbReference type="InterPro" id="IPR013320">
    <property type="entry name" value="ConA-like_dom_sf"/>
</dbReference>
<name>A0AAV2TGW0_CALDB</name>
<dbReference type="Gene3D" id="2.60.120.200">
    <property type="match status" value="1"/>
</dbReference>
<comment type="subcellular location">
    <subcellularLocation>
        <location evidence="1">Membrane</location>
    </subcellularLocation>
</comment>
<accession>A0AAV2TGW0</accession>
<evidence type="ECO:0000313" key="8">
    <source>
        <dbReference type="EMBL" id="CAL5136131.1"/>
    </source>
</evidence>
<feature type="domain" description="GAIN-B" evidence="7">
    <location>
        <begin position="1086"/>
        <end position="1276"/>
    </location>
</feature>
<dbReference type="Gene3D" id="2.60.220.50">
    <property type="match status" value="1"/>
</dbReference>
<gene>
    <name evidence="8" type="ORF">CDAUBV1_LOCUS10213</name>
</gene>
<feature type="transmembrane region" description="Helical" evidence="6">
    <location>
        <begin position="1300"/>
        <end position="1322"/>
    </location>
</feature>
<feature type="transmembrane region" description="Helical" evidence="6">
    <location>
        <begin position="1489"/>
        <end position="1507"/>
    </location>
</feature>
<feature type="transmembrane region" description="Helical" evidence="6">
    <location>
        <begin position="1368"/>
        <end position="1390"/>
    </location>
</feature>
<keyword evidence="3 6" id="KW-1133">Transmembrane helix</keyword>
<keyword evidence="2 6" id="KW-0812">Transmembrane</keyword>
<dbReference type="SUPFAM" id="SSF49899">
    <property type="entry name" value="Concanavalin A-like lectins/glucanases"/>
    <property type="match status" value="2"/>
</dbReference>
<evidence type="ECO:0000256" key="6">
    <source>
        <dbReference type="SAM" id="Phobius"/>
    </source>
</evidence>
<comment type="caution">
    <text evidence="8">The sequence shown here is derived from an EMBL/GenBank/DDBJ whole genome shotgun (WGS) entry which is preliminary data.</text>
</comment>
<organism evidence="8 9">
    <name type="scientific">Calicophoron daubneyi</name>
    <name type="common">Rumen fluke</name>
    <name type="synonym">Paramphistomum daubneyi</name>
    <dbReference type="NCBI Taxonomy" id="300641"/>
    <lineage>
        <taxon>Eukaryota</taxon>
        <taxon>Metazoa</taxon>
        <taxon>Spiralia</taxon>
        <taxon>Lophotrochozoa</taxon>
        <taxon>Platyhelminthes</taxon>
        <taxon>Trematoda</taxon>
        <taxon>Digenea</taxon>
        <taxon>Plagiorchiida</taxon>
        <taxon>Pronocephalata</taxon>
        <taxon>Paramphistomoidea</taxon>
        <taxon>Paramphistomidae</taxon>
        <taxon>Calicophoron</taxon>
    </lineage>
</organism>
<dbReference type="Pfam" id="PF01825">
    <property type="entry name" value="GPS"/>
    <property type="match status" value="1"/>
</dbReference>
<dbReference type="InterPro" id="IPR046338">
    <property type="entry name" value="GAIN_dom_sf"/>
</dbReference>
<feature type="transmembrane region" description="Helical" evidence="6">
    <location>
        <begin position="1442"/>
        <end position="1468"/>
    </location>
</feature>
<reference evidence="8" key="1">
    <citation type="submission" date="2024-06" db="EMBL/GenBank/DDBJ databases">
        <authorList>
            <person name="Liu X."/>
            <person name="Lenzi L."/>
            <person name="Haldenby T S."/>
            <person name="Uol C."/>
        </authorList>
    </citation>
    <scope>NUCLEOTIDE SEQUENCE</scope>
</reference>
<dbReference type="InterPro" id="IPR000203">
    <property type="entry name" value="GPS"/>
</dbReference>
<sequence length="1605" mass="177658">MFVSICSCVSIHIFGEYSWKKIDFLVWISSSDVLFNIGVIWSEEDGLKVLIDGVDYGTYDPYGEEVNKVDSQSSPYVVLGRFSDDDDSHWLTPAEASAKAATSQSYEQPPWEMSNSVFKDITYFGKKLTEEEYTRQTGLLGIIHFRGFNGRMWFGEGLVDADQADLSLAAQIGVARPGPFVRSEMSGSMVKWLETNRAFELAYGAGLRLGILNPTDCPADLSKCSKGFSIGGWMRVGGPDYPMSNAKGNGAIILFTGSDGEFGLSLSLDSRHLYAWVSQQDCQAENDAFSPERQNMQWMHFGIVWDKAERESNVTVFINGQKKPCRIVEPNLSNSRKTAQDLFNWTNSSSSHLLISSENLTEIGANLSVALLGFTEEVYNNLKIMNLMGISYSQLLRFRSSTFYWPFGGIIKRLGTDRLTPVTVTYTLDNMDTPLGAMCTDGTNRSYILVRGDRLNNKGKTNMDNLCLFNTEPGCGYVFIIEFTVPGIDSLTPGVLGELFRSQTLTGSAGVAGLQLKITPEEPTYLTIVCSKLNTLTYRIALSALGKPGEWVRMKLTYWNREATINVNGKNVTAKPTVLSDQFILKPDSNAQFTVSLGLKTCISSISLLEYSDLDVLNRLNHDSVQHCYPTVDINLLPEPTIFQIASKTGPQCLLDPEKCATTGMTFSLWLKIDKFASNDNKGDTVLVTGEGTTKGVKLTLYESSSGTVGMLDVECTIRRSTAVWSVRSLDAVLLNVSTNIGVSWIDSLETNSMTLEIYVNGTKQFSSTIPNTTEASSPNTNNEVKFPSKSSGTMHNLAFWSSKAVVCSKPRDTQQKLMGSCYRDQQTALSATCVALDNCKLAKGAVCLDQTLGAEATSTNKNLFAAPRTQVYVDHEDKRSSNPSSMEHRLTNLARMAKQSQRVSDPADFLALIRMVDNYLDNTVAEETSQADLSNLVWLSTKIYNTWPKILGSACTNRNSSYCGYVRENYLDMIEMVGRIGGSLSDLKFEQTWSALIAEEKLEREAIINAVESVMMGIGMVLDSPEPCLVVNKRTIDGTYFASLIRANNKNDNCTQQTEIVVSSYTESCSSNCHSAEFSIPATVVQSDISSKGIASLVALPGPVITSTVVVGGLGCKNFPDYVLKPKLNTEHIRLANSSLSLRSALADATELSINSPLYLLTTTATDDNMSLTKLGSNVRLRFVVEMIEPNEYRDVYYYLTTGRKKWKSEMAKNSNAPESQSLAFPVRCVFWNFDSRGFWDDNGCAVIGANLTHVHCTCTHMSLFAIAKEPSDAPGRKDPIWKLWGSADASQNELLIKIILIAFNIVSEMFSLLLFCTFLIFNIRFGAENLFLIHNVLAAAYVLLHLGLLLLPFMDHLQTGCQSLGLLINIGGVVSTSGLMCESIVLFNSFVLGDLTNKRTWIGMFLFGIPVIVVIVPAVVSHMDEHGGDLLCLPSHESYAFWIMFGVMFFFLLVALVICMIISCNLETPAYLRLKVLETLLNRIDHIDVMVLFTVMCWVVFVIVVKIPMPYLPYITYICISLQGTLSYFLTALDDVEVMGFYRGKMQKQKSVNGLNNDNVSLETSIYQAGENGDNISSQLDRKLSEDGAEHTVHRRWNVDETQ</sequence>
<evidence type="ECO:0000313" key="9">
    <source>
        <dbReference type="Proteomes" id="UP001497525"/>
    </source>
</evidence>
<keyword evidence="5" id="KW-1015">Disulfide bond</keyword>
<dbReference type="SMART" id="SM00303">
    <property type="entry name" value="GPS"/>
    <property type="match status" value="1"/>
</dbReference>
<dbReference type="Gene3D" id="1.20.1070.10">
    <property type="entry name" value="Rhodopsin 7-helix transmembrane proteins"/>
    <property type="match status" value="1"/>
</dbReference>
<dbReference type="PROSITE" id="PS50221">
    <property type="entry name" value="GAIN_B"/>
    <property type="match status" value="1"/>
</dbReference>
<dbReference type="Proteomes" id="UP001497525">
    <property type="component" value="Unassembled WGS sequence"/>
</dbReference>
<dbReference type="GO" id="GO:0016020">
    <property type="term" value="C:membrane"/>
    <property type="evidence" value="ECO:0007669"/>
    <property type="project" value="UniProtKB-SubCell"/>
</dbReference>
<proteinExistence type="predicted"/>
<dbReference type="EMBL" id="CAXLJL010000290">
    <property type="protein sequence ID" value="CAL5136131.1"/>
    <property type="molecule type" value="Genomic_DNA"/>
</dbReference>
<feature type="transmembrane region" description="Helical" evidence="6">
    <location>
        <begin position="1402"/>
        <end position="1422"/>
    </location>
</feature>
<protein>
    <recommendedName>
        <fullName evidence="7">GAIN-B domain-containing protein</fullName>
    </recommendedName>
</protein>
<evidence type="ECO:0000256" key="2">
    <source>
        <dbReference type="ARBA" id="ARBA00022692"/>
    </source>
</evidence>
<keyword evidence="4 6" id="KW-0472">Membrane</keyword>
<feature type="transmembrane region" description="Helical" evidence="6">
    <location>
        <begin position="1334"/>
        <end position="1356"/>
    </location>
</feature>
<evidence type="ECO:0000256" key="3">
    <source>
        <dbReference type="ARBA" id="ARBA00022989"/>
    </source>
</evidence>